<organism evidence="5 6">
    <name type="scientific">Eshraghiella crossota DSM 2876</name>
    <dbReference type="NCBI Taxonomy" id="511680"/>
    <lineage>
        <taxon>Bacteria</taxon>
        <taxon>Bacillati</taxon>
        <taxon>Bacillota</taxon>
        <taxon>Clostridia</taxon>
        <taxon>Lachnospirales</taxon>
        <taxon>Lachnospiraceae</taxon>
        <taxon>Eshraghiella</taxon>
    </lineage>
</organism>
<dbReference type="InterPro" id="IPR011711">
    <property type="entry name" value="GntR_C"/>
</dbReference>
<dbReference type="Gene3D" id="1.20.120.530">
    <property type="entry name" value="GntR ligand-binding domain-like"/>
    <property type="match status" value="1"/>
</dbReference>
<reference evidence="5 6" key="1">
    <citation type="submission" date="2010-02" db="EMBL/GenBank/DDBJ databases">
        <authorList>
            <person name="Weinstock G."/>
            <person name="Sodergren E."/>
            <person name="Clifton S."/>
            <person name="Fulton L."/>
            <person name="Fulton B."/>
            <person name="Courtney L."/>
            <person name="Fronick C."/>
            <person name="Harrison M."/>
            <person name="Strong C."/>
            <person name="Farmer C."/>
            <person name="Delahaunty K."/>
            <person name="Markovic C."/>
            <person name="Hall O."/>
            <person name="Minx P."/>
            <person name="Tomlinson C."/>
            <person name="Mitreva M."/>
            <person name="Nelson J."/>
            <person name="Hou S."/>
            <person name="Wollam A."/>
            <person name="Pepin K.H."/>
            <person name="Johnson M."/>
            <person name="Bhonagiri V."/>
            <person name="Zhang X."/>
            <person name="Suruliraj S."/>
            <person name="Warren W."/>
            <person name="Chinwalla A."/>
            <person name="Mardis E.R."/>
            <person name="Wilson R.K."/>
        </authorList>
    </citation>
    <scope>NUCLEOTIDE SEQUENCE [LARGE SCALE GENOMIC DNA]</scope>
    <source>
        <strain evidence="5 6">DSM 2876</strain>
    </source>
</reference>
<dbReference type="Pfam" id="PF07729">
    <property type="entry name" value="FCD"/>
    <property type="match status" value="1"/>
</dbReference>
<proteinExistence type="predicted"/>
<gene>
    <name evidence="5" type="ORF">BUTYVIB_01962</name>
</gene>
<dbReference type="AlphaFoldDB" id="D4S1J2"/>
<name>D4S1J2_9FIRM</name>
<dbReference type="InterPro" id="IPR008920">
    <property type="entry name" value="TF_FadR/GntR_C"/>
</dbReference>
<dbReference type="SUPFAM" id="SSF46785">
    <property type="entry name" value="Winged helix' DNA-binding domain"/>
    <property type="match status" value="1"/>
</dbReference>
<comment type="caution">
    <text evidence="5">The sequence shown here is derived from an EMBL/GenBank/DDBJ whole genome shotgun (WGS) entry which is preliminary data.</text>
</comment>
<dbReference type="InterPro" id="IPR036390">
    <property type="entry name" value="WH_DNA-bd_sf"/>
</dbReference>
<dbReference type="STRING" id="45851.BHV86_08560"/>
<dbReference type="GO" id="GO:0003677">
    <property type="term" value="F:DNA binding"/>
    <property type="evidence" value="ECO:0007669"/>
    <property type="project" value="UniProtKB-KW"/>
</dbReference>
<dbReference type="InterPro" id="IPR000524">
    <property type="entry name" value="Tscrpt_reg_HTH_GntR"/>
</dbReference>
<dbReference type="Pfam" id="PF00392">
    <property type="entry name" value="GntR"/>
    <property type="match status" value="1"/>
</dbReference>
<accession>D4S1J2</accession>
<evidence type="ECO:0000313" key="6">
    <source>
        <dbReference type="Proteomes" id="UP000006238"/>
    </source>
</evidence>
<dbReference type="SMART" id="SM00345">
    <property type="entry name" value="HTH_GNTR"/>
    <property type="match status" value="1"/>
</dbReference>
<dbReference type="HOGENOM" id="CLU_017584_9_5_9"/>
<evidence type="ECO:0000259" key="4">
    <source>
        <dbReference type="PROSITE" id="PS50949"/>
    </source>
</evidence>
<dbReference type="Gene3D" id="1.10.10.10">
    <property type="entry name" value="Winged helix-like DNA-binding domain superfamily/Winged helix DNA-binding domain"/>
    <property type="match status" value="1"/>
</dbReference>
<feature type="domain" description="HTH gntR-type" evidence="4">
    <location>
        <begin position="11"/>
        <end position="79"/>
    </location>
</feature>
<dbReference type="GO" id="GO:0003700">
    <property type="term" value="F:DNA-binding transcription factor activity"/>
    <property type="evidence" value="ECO:0007669"/>
    <property type="project" value="InterPro"/>
</dbReference>
<dbReference type="PROSITE" id="PS50949">
    <property type="entry name" value="HTH_GNTR"/>
    <property type="match status" value="1"/>
</dbReference>
<evidence type="ECO:0000313" key="5">
    <source>
        <dbReference type="EMBL" id="EFF67931.1"/>
    </source>
</evidence>
<keyword evidence="6" id="KW-1185">Reference proteome</keyword>
<dbReference type="CDD" id="cd07377">
    <property type="entry name" value="WHTH_GntR"/>
    <property type="match status" value="1"/>
</dbReference>
<sequence>MEITMAKQSENMEYQKAINHIVQMVKDGQLIVGSKIPSERDLSESLGIGRNSTREAISILRGMGLVESRHGSGNYIAKDSGAAIRSMIALMLALKTVSEYDLLEFRRYFSHIVVDCVMKKGISEKRKEQLYSIIDKMKTANGQDLVRLDFEFHVGLIECTENPLLITVSRPVAELYIKSMSNVIENADEMIKEKLLSLHTNILDNLVNQDETASTDSFNQHYDLVENRLGGIH</sequence>
<dbReference type="PRINTS" id="PR00035">
    <property type="entry name" value="HTHGNTR"/>
</dbReference>
<dbReference type="InterPro" id="IPR036388">
    <property type="entry name" value="WH-like_DNA-bd_sf"/>
</dbReference>
<evidence type="ECO:0000256" key="2">
    <source>
        <dbReference type="ARBA" id="ARBA00023125"/>
    </source>
</evidence>
<dbReference type="PANTHER" id="PTHR43537">
    <property type="entry name" value="TRANSCRIPTIONAL REGULATOR, GNTR FAMILY"/>
    <property type="match status" value="1"/>
</dbReference>
<keyword evidence="1" id="KW-0805">Transcription regulation</keyword>
<dbReference type="EMBL" id="ABWN01000034">
    <property type="protein sequence ID" value="EFF67931.1"/>
    <property type="molecule type" value="Genomic_DNA"/>
</dbReference>
<dbReference type="eggNOG" id="COG2186">
    <property type="taxonomic scope" value="Bacteria"/>
</dbReference>
<dbReference type="SUPFAM" id="SSF48008">
    <property type="entry name" value="GntR ligand-binding domain-like"/>
    <property type="match status" value="1"/>
</dbReference>
<evidence type="ECO:0000256" key="1">
    <source>
        <dbReference type="ARBA" id="ARBA00023015"/>
    </source>
</evidence>
<dbReference type="Proteomes" id="UP000006238">
    <property type="component" value="Unassembled WGS sequence"/>
</dbReference>
<dbReference type="PANTHER" id="PTHR43537:SF5">
    <property type="entry name" value="UXU OPERON TRANSCRIPTIONAL REGULATOR"/>
    <property type="match status" value="1"/>
</dbReference>
<keyword evidence="3" id="KW-0804">Transcription</keyword>
<keyword evidence="2" id="KW-0238">DNA-binding</keyword>
<evidence type="ECO:0000256" key="3">
    <source>
        <dbReference type="ARBA" id="ARBA00023163"/>
    </source>
</evidence>
<protein>
    <submittedName>
        <fullName evidence="5">Transcriptional regulator, GntR family</fullName>
    </submittedName>
</protein>